<proteinExistence type="predicted"/>
<gene>
    <name evidence="1" type="ORF">UFOVP37_45</name>
</gene>
<accession>A0A6J5KLQ8</accession>
<organism evidence="1">
    <name type="scientific">uncultured Caudovirales phage</name>
    <dbReference type="NCBI Taxonomy" id="2100421"/>
    <lineage>
        <taxon>Viruses</taxon>
        <taxon>Duplodnaviria</taxon>
        <taxon>Heunggongvirae</taxon>
        <taxon>Uroviricota</taxon>
        <taxon>Caudoviricetes</taxon>
        <taxon>Peduoviridae</taxon>
        <taxon>Maltschvirus</taxon>
        <taxon>Maltschvirus maltsch</taxon>
    </lineage>
</organism>
<reference evidence="1" key="1">
    <citation type="submission" date="2020-04" db="EMBL/GenBank/DDBJ databases">
        <authorList>
            <person name="Chiriac C."/>
            <person name="Salcher M."/>
            <person name="Ghai R."/>
            <person name="Kavagutti S V."/>
        </authorList>
    </citation>
    <scope>NUCLEOTIDE SEQUENCE</scope>
</reference>
<protein>
    <submittedName>
        <fullName evidence="1">Uncharacterized protein</fullName>
    </submittedName>
</protein>
<sequence>MAFSGSISSTTFNALKVVDHAFRRCRLPAQAITAEMQSYALESLYLLLSELANTKTPSWCIERQIYPFYEGQPIVTLTNGTVEVLNANLRTMQELTGPTVSLPQSYTVDFTDQDGGAGTVNSVGVKWLGAAVDLTFQTSNDGLVWVTVGTQTTTATSGEWTWTDVIPARPKAFFRITSTSPMLMSQVYLGTLPQEIPMGSLNRDTYVAQSNKVFLGRPLTYWFQRDLPQPVMNLWPSPNAAAEHQQLIVWRHRHIMDTQNLQQDVEVPQRWLEAITAGLSAKVGAETPSVDPALLGALEQKWYMARQAAWDGDNDGSPTFINPGIGCYTR</sequence>
<dbReference type="EMBL" id="LR796163">
    <property type="protein sequence ID" value="CAB4122691.1"/>
    <property type="molecule type" value="Genomic_DNA"/>
</dbReference>
<name>A0A6J5KLQ8_9CAUD</name>
<evidence type="ECO:0000313" key="1">
    <source>
        <dbReference type="EMBL" id="CAB4122691.1"/>
    </source>
</evidence>